<keyword evidence="1" id="KW-0732">Signal</keyword>
<dbReference type="Proteomes" id="UP000001416">
    <property type="component" value="Chromosome"/>
</dbReference>
<keyword evidence="3" id="KW-1185">Reference proteome</keyword>
<dbReference type="KEGG" id="neu:NE1204"/>
<dbReference type="RefSeq" id="WP_011111792.1">
    <property type="nucleotide sequence ID" value="NC_004757.1"/>
</dbReference>
<evidence type="ECO:0000313" key="2">
    <source>
        <dbReference type="EMBL" id="CAD85115.1"/>
    </source>
</evidence>
<dbReference type="STRING" id="228410.NE1204"/>
<dbReference type="PANTHER" id="PTHR45588:SF1">
    <property type="entry name" value="WW DOMAIN-CONTAINING PROTEIN"/>
    <property type="match status" value="1"/>
</dbReference>
<sequence length="537" mass="59859">MRSVRKRTVLVSTLLALVLTQVARADDKGSHPAVIGDVHFKVECNATAQAKFNVAVAYYHSFQWQRVIATADDVLKVDPTCGMAHWVKALAMLDNPFAWPVTLSEKAIAEGPVLLDAARKAGLKTQRERDYVDALAIFFKDLNTTNYRERAESFEKAMAQLAQQNADDSEATVLYALILSRNFDPTDKTYRNQLHAAELLEPIFAREPNHPGVAHYLIHSYDYPPLAKRGIDAARKYAKIAPDTPHSLHMPSHIFTLTGFWQESIDTNRRAAEMADDSITHDGHHASDYMVYAHLQLGQDLAARKIMEQEQVRHGIDMIGVAYPYAAIPARIALERRAWREAADLPLYARDTYPWKKYPQAEAVNAFARGVGSAMSGEPAKANFEAKRLIKLRDAATAMKLNYWADQIDIQAEVVRGLADFAEGKRDEGIAILHRAAEREDASAKNVVTPGPVVPAREMLATILERDRKPADALAEFEKVLEQHPNRYRTIAGAAQNAKQAGNEQKADHYAELLLKLAEHADSPRPEIAEAKSMLGM</sequence>
<feature type="signal peptide" evidence="1">
    <location>
        <begin position="1"/>
        <end position="25"/>
    </location>
</feature>
<gene>
    <name evidence="2" type="ordered locus">NE1204</name>
</gene>
<dbReference type="PANTHER" id="PTHR45588">
    <property type="entry name" value="TPR DOMAIN-CONTAINING PROTEIN"/>
    <property type="match status" value="1"/>
</dbReference>
<reference evidence="2 3" key="1">
    <citation type="journal article" date="2003" name="J. Bacteriol.">
        <title>Complete genome sequence of the ammonia-oxidizing bacterium and obligate chemolithoautotroph Nitrosomonas europaea.</title>
        <authorList>
            <person name="Chain P."/>
            <person name="Lamerdin J."/>
            <person name="Larimer F."/>
            <person name="Regala W."/>
            <person name="Land M."/>
            <person name="Hauser L."/>
            <person name="Hooper A."/>
            <person name="Klotz M."/>
            <person name="Norton J."/>
            <person name="Sayavedra-Soto L."/>
            <person name="Arciero D."/>
            <person name="Hommes N."/>
            <person name="Whittaker M."/>
            <person name="Arp D."/>
        </authorList>
    </citation>
    <scope>NUCLEOTIDE SEQUENCE [LARGE SCALE GENOMIC DNA]</scope>
    <source>
        <strain evidence="3">ATCC 19718 / CIP 103999 / KCTC 2705 / NBRC 14298</strain>
    </source>
</reference>
<proteinExistence type="predicted"/>
<dbReference type="Gene3D" id="1.25.40.10">
    <property type="entry name" value="Tetratricopeptide repeat domain"/>
    <property type="match status" value="2"/>
</dbReference>
<dbReference type="SUPFAM" id="SSF48452">
    <property type="entry name" value="TPR-like"/>
    <property type="match status" value="1"/>
</dbReference>
<dbReference type="eggNOG" id="COG0457">
    <property type="taxonomic scope" value="Bacteria"/>
</dbReference>
<evidence type="ECO:0000313" key="3">
    <source>
        <dbReference type="Proteomes" id="UP000001416"/>
    </source>
</evidence>
<accession>Q82V94</accession>
<dbReference type="EMBL" id="AL954747">
    <property type="protein sequence ID" value="CAD85115.1"/>
    <property type="molecule type" value="Genomic_DNA"/>
</dbReference>
<name>Q82V94_NITEU</name>
<protein>
    <submittedName>
        <fullName evidence="2">TPR repeat</fullName>
    </submittedName>
</protein>
<dbReference type="InterPro" id="IPR011990">
    <property type="entry name" value="TPR-like_helical_dom_sf"/>
</dbReference>
<dbReference type="AlphaFoldDB" id="Q82V94"/>
<evidence type="ECO:0000256" key="1">
    <source>
        <dbReference type="SAM" id="SignalP"/>
    </source>
</evidence>
<dbReference type="GeneID" id="87104383"/>
<dbReference type="PhylomeDB" id="Q82V94"/>
<dbReference type="HOGENOM" id="CLU_011527_2_0_4"/>
<feature type="chain" id="PRO_5004297256" evidence="1">
    <location>
        <begin position="26"/>
        <end position="537"/>
    </location>
</feature>
<organism evidence="2 3">
    <name type="scientific">Nitrosomonas europaea (strain ATCC 19718 / CIP 103999 / KCTC 2705 / NBRC 14298)</name>
    <dbReference type="NCBI Taxonomy" id="228410"/>
    <lineage>
        <taxon>Bacteria</taxon>
        <taxon>Pseudomonadati</taxon>
        <taxon>Pseudomonadota</taxon>
        <taxon>Betaproteobacteria</taxon>
        <taxon>Nitrosomonadales</taxon>
        <taxon>Nitrosomonadaceae</taxon>
        <taxon>Nitrosomonas</taxon>
    </lineage>
</organism>